<organism evidence="3 4">
    <name type="scientific">Prorocentrum cordatum</name>
    <dbReference type="NCBI Taxonomy" id="2364126"/>
    <lineage>
        <taxon>Eukaryota</taxon>
        <taxon>Sar</taxon>
        <taxon>Alveolata</taxon>
        <taxon>Dinophyceae</taxon>
        <taxon>Prorocentrales</taxon>
        <taxon>Prorocentraceae</taxon>
        <taxon>Prorocentrum</taxon>
    </lineage>
</organism>
<protein>
    <submittedName>
        <fullName evidence="3">Uncharacterized protein</fullName>
    </submittedName>
</protein>
<comment type="caution">
    <text evidence="3">The sequence shown here is derived from an EMBL/GenBank/DDBJ whole genome shotgun (WGS) entry which is preliminary data.</text>
</comment>
<evidence type="ECO:0000256" key="2">
    <source>
        <dbReference type="SAM" id="MobiDB-lite"/>
    </source>
</evidence>
<feature type="coiled-coil region" evidence="1">
    <location>
        <begin position="1042"/>
        <end position="1076"/>
    </location>
</feature>
<keyword evidence="4" id="KW-1185">Reference proteome</keyword>
<sequence length="1629" mass="181772">VPPLQLPAVAGCDIDVTNVEDVDPVENLVAASGLHNERVAAELNRFAIAMEEHRGYIGIAMFVIFALRYRVRVFLWYGDTCEDALLKYAPWANDAVSVVAKCHAVSCAFRDDGSVRGLDDEALRTNHWVAGFPLDGGGAPAGASLAESMCEETRFFYAQYLSHSVQLVATVTDGDCGLDVMCFMLGWNRSSVNRDALRCELCAYILEHAGNRAFVATLRHTGEIDNHFGLYELDAAGAALVAARPTEHRHGDGGAEGALLEVPQQAERHYSEEEVRALRWKCDLRTAAREIIVGMLKRLPDECVNAMVREHTTRGDGGAKTQKKIAPAFLLGRDAPPPKKRKAAEYFLAWMEEHKGPLDGKTSSQLQRGRFPHGLFKAFATEHPAVAQVTGLAVPQGEKIPLALKDKKKAWVDYRRVFRIYQHAVQQFLTSAVAERPVRPDQKGWQYRKGADCTVRDHKRRRCWGAGRHKARATLRGQLAEWYSIMRHSVDVKVMCRFPKKVLLAKALKLQEEYYVAHLNKKTAPQTVQINGRWLAGFMRECRISSRKPNRKFKVPRVVLAERLSLFWVIVSRLRKMVMLHHGYDPEMRNVDQSPFHMNEAGSCEGNALSLTSAVTVPLIENHAATRERWSLNSVTDSCRERVMREVPGCELMFKAEGKQLEGKLKTFAESRHVPFKFSVVTGPSGSHREHDILNHLGLSDFLEKWLLPWGPGRRWELFLLDARAPGLTDNVQRLCWTRGYICVARGGGASMVCQTNDTDLHLHIRKRFIELQTARMVEIARISGGGMVDLTKEENIDIMAQVISNRALHVQACKGYKLTGTTVALHGSEDDQMCREAKDFWDEMGMRSRIDSAVAEVAEKHAAGLLPWNYKTVQSLITPYPRRGHLDEVKIGQEDEATADPDGVPWETDEEVLDFDAADWVDPGEAAIAFAKTGGAPNSHGDGDKEERAAHGMSLGDQQAERMIQESSRMRSLQEALQIFRNMNTQVGASLASAVTSVLRRETKRHKALSQEDPMVHYQLQAALQDEEAEARRARLAFKEQMSAEKEKARVKRELREATEKLKKIRTEQREAEAVVTAMEQMRVYSLEQLGQGNKKGGNKEHQKARFQVLQALRKAAELSPEQTSQLEFFKTEWGSRMAATHGEDWAQLFAEMVQKVVNDLQEGRTDALSQFMHNETRRVLGVSAVAERTGAAECCLPLERDLDDIPPDADLLLKPLRDDGTECSAGVWTVDTRGGGEGAKGKGGKGSSHGGTFGVLTANWGGKWTVPELHAHMQQDLKSSSCQFLVIQEASSDLLDYVGQDPGKGGDSAKGAQRPAAKFIGVRGPEEGDSTMICGREPLVSGMRLLVFHRTKDGTCTHTKKDKAKTKVTKTAVSRIMTASAKMRFWRTRGSGEADSDDQDFDELRFASVHLNYKTAKKELYAGGESYKRFWDLLARYLAEFRPRILCGDFNMALFLVVPELRARGFQINPGPDLPANCSMVMETLRDQDGRETGKRPCPITNIPFLGQGSPCTSYHPQVPARRDKCVQWSFTPVFDEVSPAVAEVLDSAKNDKAMFPFRVNSDTGSASWSWSGTPPSKQKPVQFEKFDPQREMFKRGAHMPLMIYVGGPADVRRTAQAQAKRAANAD</sequence>
<feature type="non-terminal residue" evidence="3">
    <location>
        <position position="1629"/>
    </location>
</feature>
<evidence type="ECO:0000313" key="3">
    <source>
        <dbReference type="EMBL" id="CAK0890555.1"/>
    </source>
</evidence>
<evidence type="ECO:0000256" key="1">
    <source>
        <dbReference type="SAM" id="Coils"/>
    </source>
</evidence>
<proteinExistence type="predicted"/>
<name>A0ABN9WUQ3_9DINO</name>
<dbReference type="EMBL" id="CAUYUJ010019368">
    <property type="protein sequence ID" value="CAK0890555.1"/>
    <property type="molecule type" value="Genomic_DNA"/>
</dbReference>
<gene>
    <name evidence="3" type="ORF">PCOR1329_LOCUS70755</name>
</gene>
<dbReference type="InterPro" id="IPR036691">
    <property type="entry name" value="Endo/exonu/phosph_ase_sf"/>
</dbReference>
<reference evidence="3" key="1">
    <citation type="submission" date="2023-10" db="EMBL/GenBank/DDBJ databases">
        <authorList>
            <person name="Chen Y."/>
            <person name="Shah S."/>
            <person name="Dougan E. K."/>
            <person name="Thang M."/>
            <person name="Chan C."/>
        </authorList>
    </citation>
    <scope>NUCLEOTIDE SEQUENCE [LARGE SCALE GENOMIC DNA]</scope>
</reference>
<feature type="non-terminal residue" evidence="3">
    <location>
        <position position="1"/>
    </location>
</feature>
<dbReference type="Gene3D" id="3.60.10.10">
    <property type="entry name" value="Endonuclease/exonuclease/phosphatase"/>
    <property type="match status" value="1"/>
</dbReference>
<dbReference type="SUPFAM" id="SSF56219">
    <property type="entry name" value="DNase I-like"/>
    <property type="match status" value="1"/>
</dbReference>
<keyword evidence="1" id="KW-0175">Coiled coil</keyword>
<evidence type="ECO:0000313" key="4">
    <source>
        <dbReference type="Proteomes" id="UP001189429"/>
    </source>
</evidence>
<feature type="region of interest" description="Disordered" evidence="2">
    <location>
        <begin position="1229"/>
        <end position="1250"/>
    </location>
</feature>
<accession>A0ABN9WUQ3</accession>
<dbReference type="Proteomes" id="UP001189429">
    <property type="component" value="Unassembled WGS sequence"/>
</dbReference>